<evidence type="ECO:0000259" key="3">
    <source>
        <dbReference type="PROSITE" id="PS50882"/>
    </source>
</evidence>
<dbReference type="PANTHER" id="PTHR12357:SF3">
    <property type="entry name" value="YTH DOMAIN-CONTAINING PROTEIN 1"/>
    <property type="match status" value="1"/>
</dbReference>
<dbReference type="InterPro" id="IPR045168">
    <property type="entry name" value="YTH_prot"/>
</dbReference>
<feature type="domain" description="YTH" evidence="3">
    <location>
        <begin position="548"/>
        <end position="682"/>
    </location>
</feature>
<keyword evidence="1" id="KW-0175">Coiled coil</keyword>
<name>A0AAN6NI06_9PEZI</name>
<feature type="compositionally biased region" description="Basic and acidic residues" evidence="2">
    <location>
        <begin position="435"/>
        <end position="444"/>
    </location>
</feature>
<dbReference type="EMBL" id="MU853754">
    <property type="protein sequence ID" value="KAK3945494.1"/>
    <property type="molecule type" value="Genomic_DNA"/>
</dbReference>
<feature type="compositionally biased region" description="Polar residues" evidence="2">
    <location>
        <begin position="38"/>
        <end position="49"/>
    </location>
</feature>
<feature type="compositionally biased region" description="Low complexity" evidence="2">
    <location>
        <begin position="139"/>
        <end position="160"/>
    </location>
</feature>
<dbReference type="GO" id="GO:1990247">
    <property type="term" value="F:N6-methyladenosine-containing RNA reader activity"/>
    <property type="evidence" value="ECO:0007669"/>
    <property type="project" value="TreeGrafter"/>
</dbReference>
<dbReference type="CDD" id="cd21134">
    <property type="entry name" value="YTH"/>
    <property type="match status" value="1"/>
</dbReference>
<sequence length="776" mass="84923">MSSTSSPASKIGLDARAAELKQKLLKSREQIQARVKSDSPSNAIVQANTAVKPKPSLNSLGQSRPAPPSSPFSGGGKQSPTTFIPHPVPSQPPQLPLLQADVSDIEALISSISASTSLASTVNDTLVKQGPKTADSQVARLPLATSSAATSPTVSSQSAAPKRHSGPQQSDIKGKGQPLPTDSQHNREEGRKSSSLTLETGTAKPPANSQATPVRGDSKLPELQKPVEATNGQLNRTRDIPDATAINTTMANDDALTRALEQIPDLRDWLDLTNYHDVELRTKKLERHRKVKALAAEKQRIEEEEQKLREEEELEMGFRRIAIPALTPTPASATTPVSTARPTTAAAPSTPTIPAKGAVSGAATPITSAQQNEMATVKKSAVVPAKRDYNATTASEADDDKDDTSERRMEKMPRREPRYEMDIDNDSSRTIGHSWDQRDRDMRDMPPPGREPPRSPRSRYDPPRGPAPPPSYRSGRSRSPPSRRPPSSPGGYRASNSDRWRGSPNYRPDPPRFHDDYDDRSPRGRYDDKRPSLGSGPVRIDLGRKGETRYFMVKSFNEDNVRQCMVDGLWTTQVQNGPVLSSAFAHCKHVILFFSVNKSKAFQGYARMTTAPSPDTPLPKWMHNIQWETTPPFRVEWLSKVAVEFKRIGHLKNSLNENLAVLVGRDGQEIEEGCGHELLREMERIAEFQTGPFGDGLFGREESPPSYYRSERSERGGDRGRGRGRGRGGRGGGGMGGRETVGGGGDRGGRGGGPAVEEDEQRIIKREPEDNDSNRW</sequence>
<feature type="compositionally biased region" description="Basic and acidic residues" evidence="2">
    <location>
        <begin position="451"/>
        <end position="462"/>
    </location>
</feature>
<comment type="caution">
    <text evidence="4">The sequence shown here is derived from an EMBL/GenBank/DDBJ whole genome shotgun (WGS) entry which is preliminary data.</text>
</comment>
<feature type="compositionally biased region" description="Pro residues" evidence="2">
    <location>
        <begin position="86"/>
        <end position="95"/>
    </location>
</feature>
<feature type="compositionally biased region" description="Basic and acidic residues" evidence="2">
    <location>
        <begin position="509"/>
        <end position="531"/>
    </location>
</feature>
<dbReference type="AlphaFoldDB" id="A0AAN6NI06"/>
<feature type="compositionally biased region" description="Gly residues" evidence="2">
    <location>
        <begin position="729"/>
        <end position="754"/>
    </location>
</feature>
<proteinExistence type="predicted"/>
<feature type="region of interest" description="Disordered" evidence="2">
    <location>
        <begin position="388"/>
        <end position="541"/>
    </location>
</feature>
<keyword evidence="5" id="KW-1185">Reference proteome</keyword>
<evidence type="ECO:0000313" key="5">
    <source>
        <dbReference type="Proteomes" id="UP001303473"/>
    </source>
</evidence>
<feature type="compositionally biased region" description="Basic and acidic residues" evidence="2">
    <location>
        <begin position="761"/>
        <end position="776"/>
    </location>
</feature>
<dbReference type="PANTHER" id="PTHR12357">
    <property type="entry name" value="YTH YT521-B HOMOLOGY DOMAIN-CONTAINING"/>
    <property type="match status" value="1"/>
</dbReference>
<dbReference type="GO" id="GO:0000381">
    <property type="term" value="P:regulation of alternative mRNA splicing, via spliceosome"/>
    <property type="evidence" value="ECO:0007669"/>
    <property type="project" value="TreeGrafter"/>
</dbReference>
<feature type="compositionally biased region" description="Basic and acidic residues" evidence="2">
    <location>
        <begin position="698"/>
        <end position="721"/>
    </location>
</feature>
<accession>A0AAN6NI06</accession>
<evidence type="ECO:0000313" key="4">
    <source>
        <dbReference type="EMBL" id="KAK3945494.1"/>
    </source>
</evidence>
<evidence type="ECO:0000256" key="1">
    <source>
        <dbReference type="SAM" id="Coils"/>
    </source>
</evidence>
<feature type="region of interest" description="Disordered" evidence="2">
    <location>
        <begin position="31"/>
        <end position="97"/>
    </location>
</feature>
<dbReference type="Gene3D" id="3.10.590.10">
    <property type="entry name" value="ph1033 like domains"/>
    <property type="match status" value="1"/>
</dbReference>
<gene>
    <name evidence="4" type="ORF">QBC46DRAFT_403169</name>
</gene>
<evidence type="ECO:0000256" key="2">
    <source>
        <dbReference type="SAM" id="MobiDB-lite"/>
    </source>
</evidence>
<dbReference type="GO" id="GO:0005654">
    <property type="term" value="C:nucleoplasm"/>
    <property type="evidence" value="ECO:0007669"/>
    <property type="project" value="TreeGrafter"/>
</dbReference>
<organism evidence="4 5">
    <name type="scientific">Diplogelasinospora grovesii</name>
    <dbReference type="NCBI Taxonomy" id="303347"/>
    <lineage>
        <taxon>Eukaryota</taxon>
        <taxon>Fungi</taxon>
        <taxon>Dikarya</taxon>
        <taxon>Ascomycota</taxon>
        <taxon>Pezizomycotina</taxon>
        <taxon>Sordariomycetes</taxon>
        <taxon>Sordariomycetidae</taxon>
        <taxon>Sordariales</taxon>
        <taxon>Diplogelasinosporaceae</taxon>
        <taxon>Diplogelasinospora</taxon>
    </lineage>
</organism>
<dbReference type="Pfam" id="PF04146">
    <property type="entry name" value="YTH"/>
    <property type="match status" value="1"/>
</dbReference>
<dbReference type="GO" id="GO:0000398">
    <property type="term" value="P:mRNA splicing, via spliceosome"/>
    <property type="evidence" value="ECO:0007669"/>
    <property type="project" value="TreeGrafter"/>
</dbReference>
<dbReference type="PROSITE" id="PS50882">
    <property type="entry name" value="YTH"/>
    <property type="match status" value="1"/>
</dbReference>
<feature type="compositionally biased region" description="Low complexity" evidence="2">
    <location>
        <begin position="323"/>
        <end position="355"/>
    </location>
</feature>
<feature type="region of interest" description="Disordered" evidence="2">
    <location>
        <begin position="323"/>
        <end position="359"/>
    </location>
</feature>
<dbReference type="GO" id="GO:0003729">
    <property type="term" value="F:mRNA binding"/>
    <property type="evidence" value="ECO:0007669"/>
    <property type="project" value="TreeGrafter"/>
</dbReference>
<dbReference type="Proteomes" id="UP001303473">
    <property type="component" value="Unassembled WGS sequence"/>
</dbReference>
<feature type="region of interest" description="Disordered" evidence="2">
    <location>
        <begin position="690"/>
        <end position="776"/>
    </location>
</feature>
<feature type="region of interest" description="Disordered" evidence="2">
    <location>
        <begin position="131"/>
        <end position="237"/>
    </location>
</feature>
<reference evidence="5" key="1">
    <citation type="journal article" date="2023" name="Mol. Phylogenet. Evol.">
        <title>Genome-scale phylogeny and comparative genomics of the fungal order Sordariales.</title>
        <authorList>
            <person name="Hensen N."/>
            <person name="Bonometti L."/>
            <person name="Westerberg I."/>
            <person name="Brannstrom I.O."/>
            <person name="Guillou S."/>
            <person name="Cros-Aarteil S."/>
            <person name="Calhoun S."/>
            <person name="Haridas S."/>
            <person name="Kuo A."/>
            <person name="Mondo S."/>
            <person name="Pangilinan J."/>
            <person name="Riley R."/>
            <person name="LaButti K."/>
            <person name="Andreopoulos B."/>
            <person name="Lipzen A."/>
            <person name="Chen C."/>
            <person name="Yan M."/>
            <person name="Daum C."/>
            <person name="Ng V."/>
            <person name="Clum A."/>
            <person name="Steindorff A."/>
            <person name="Ohm R.A."/>
            <person name="Martin F."/>
            <person name="Silar P."/>
            <person name="Natvig D.O."/>
            <person name="Lalanne C."/>
            <person name="Gautier V."/>
            <person name="Ament-Velasquez S.L."/>
            <person name="Kruys A."/>
            <person name="Hutchinson M.I."/>
            <person name="Powell A.J."/>
            <person name="Barry K."/>
            <person name="Miller A.N."/>
            <person name="Grigoriev I.V."/>
            <person name="Debuchy R."/>
            <person name="Gladieux P."/>
            <person name="Hiltunen Thoren M."/>
            <person name="Johannesson H."/>
        </authorList>
    </citation>
    <scope>NUCLEOTIDE SEQUENCE [LARGE SCALE GENOMIC DNA]</scope>
    <source>
        <strain evidence="5">CBS 340.73</strain>
    </source>
</reference>
<feature type="compositionally biased region" description="Basic and acidic residues" evidence="2">
    <location>
        <begin position="404"/>
        <end position="421"/>
    </location>
</feature>
<dbReference type="InterPro" id="IPR007275">
    <property type="entry name" value="YTH_domain"/>
</dbReference>
<protein>
    <submittedName>
        <fullName evidence="4">YTH domain-containing protein 1</fullName>
    </submittedName>
</protein>
<feature type="coiled-coil region" evidence="1">
    <location>
        <begin position="287"/>
        <end position="314"/>
    </location>
</feature>